<dbReference type="SUPFAM" id="SSF56349">
    <property type="entry name" value="DNA breaking-rejoining enzymes"/>
    <property type="match status" value="1"/>
</dbReference>
<dbReference type="InterPro" id="IPR011010">
    <property type="entry name" value="DNA_brk_join_enz"/>
</dbReference>
<dbReference type="GO" id="GO:0003677">
    <property type="term" value="F:DNA binding"/>
    <property type="evidence" value="ECO:0007669"/>
    <property type="project" value="UniProtKB-UniRule"/>
</dbReference>
<dbReference type="EMBL" id="CP002859">
    <property type="protein sequence ID" value="AEI46812.1"/>
    <property type="molecule type" value="Genomic_DNA"/>
</dbReference>
<dbReference type="InterPro" id="IPR010998">
    <property type="entry name" value="Integrase_recombinase_N"/>
</dbReference>
<evidence type="ECO:0000259" key="7">
    <source>
        <dbReference type="PROSITE" id="PS51900"/>
    </source>
</evidence>
<keyword evidence="2" id="KW-0229">DNA integration</keyword>
<keyword evidence="9" id="KW-1185">Reference proteome</keyword>
<evidence type="ECO:0000256" key="1">
    <source>
        <dbReference type="ARBA" id="ARBA00008857"/>
    </source>
</evidence>
<dbReference type="Proteomes" id="UP000000493">
    <property type="component" value="Chromosome"/>
</dbReference>
<dbReference type="Pfam" id="PF00589">
    <property type="entry name" value="Phage_integrase"/>
    <property type="match status" value="1"/>
</dbReference>
<reference evidence="9" key="1">
    <citation type="submission" date="2011-06" db="EMBL/GenBank/DDBJ databases">
        <title>The complete genome of chromosome of Runella slithyformis DSM 19594.</title>
        <authorList>
            <consortium name="US DOE Joint Genome Institute (JGI-PGF)"/>
            <person name="Lucas S."/>
            <person name="Han J."/>
            <person name="Lapidus A."/>
            <person name="Bruce D."/>
            <person name="Goodwin L."/>
            <person name="Pitluck S."/>
            <person name="Peters L."/>
            <person name="Kyrpides N."/>
            <person name="Mavromatis K."/>
            <person name="Ivanova N."/>
            <person name="Ovchinnikova G."/>
            <person name="Zhang X."/>
            <person name="Misra M."/>
            <person name="Detter J.C."/>
            <person name="Tapia R."/>
            <person name="Han C."/>
            <person name="Land M."/>
            <person name="Hauser L."/>
            <person name="Markowitz V."/>
            <person name="Cheng J.-F."/>
            <person name="Hugenholtz P."/>
            <person name="Woyke T."/>
            <person name="Wu D."/>
            <person name="Tindall B."/>
            <person name="Faehrich R."/>
            <person name="Brambilla E."/>
            <person name="Klenk H.-P."/>
            <person name="Eisen J.A."/>
        </authorList>
    </citation>
    <scope>NUCLEOTIDE SEQUENCE [LARGE SCALE GENOMIC DNA]</scope>
    <source>
        <strain evidence="9">ATCC 29530 / DSM 19594 / LMG 11500 / NCIMB 11436 / LSU 4</strain>
    </source>
</reference>
<dbReference type="GO" id="GO:0015074">
    <property type="term" value="P:DNA integration"/>
    <property type="evidence" value="ECO:0007669"/>
    <property type="project" value="UniProtKB-KW"/>
</dbReference>
<sequence length="401" mass="46429">MTVTPELNNRPNKNGLHTIQIRITHNRKLKRIALEYAIPLADWNPEKKEVRKSNPLHLPINAAIKIKVLEAQQEALRSHIQDKPLTATQLKKRLKKQISGDSFIEYAQKRVDETVNPSSKSNLQSTLNKFKEFLKQEDLLFPELDYDLIKSYQRHLKKIGNATNTIYNAMKNLRATYNEAIAEEVYETDRNPWKRIKLKKEKTIRRRLNMKELLMVEQFNLRPGTAAFHSRHAFMLGFYLQGARVTDLLLLTWANIKDGRCEYYTNKGHKFTSKKIPAQALPILKYFRELSVNPKPTDYILPFIKLNRKKVSAVEFRDHIESVNAQMNGHLYEIADKLQIPRFSMHTGRHTFANNAIRASNGNIHAVSDAMGHSSIQITEQYFDAAYRDENDALGDMVFGS</sequence>
<dbReference type="InterPro" id="IPR050090">
    <property type="entry name" value="Tyrosine_recombinase_XerCD"/>
</dbReference>
<dbReference type="GO" id="GO:0006310">
    <property type="term" value="P:DNA recombination"/>
    <property type="evidence" value="ECO:0007669"/>
    <property type="project" value="UniProtKB-KW"/>
</dbReference>
<dbReference type="PROSITE" id="PS51898">
    <property type="entry name" value="TYR_RECOMBINASE"/>
    <property type="match status" value="1"/>
</dbReference>
<dbReference type="CDD" id="cd00397">
    <property type="entry name" value="DNA_BRE_C"/>
    <property type="match status" value="1"/>
</dbReference>
<dbReference type="InterPro" id="IPR013762">
    <property type="entry name" value="Integrase-like_cat_sf"/>
</dbReference>
<dbReference type="InterPro" id="IPR035386">
    <property type="entry name" value="Arm-DNA-bind_5"/>
</dbReference>
<dbReference type="KEGG" id="rsi:Runsl_0360"/>
<dbReference type="Gene3D" id="1.10.443.10">
    <property type="entry name" value="Intergrase catalytic core"/>
    <property type="match status" value="1"/>
</dbReference>
<dbReference type="Pfam" id="PF13102">
    <property type="entry name" value="Phage_int_SAM_5"/>
    <property type="match status" value="1"/>
</dbReference>
<dbReference type="InterPro" id="IPR002104">
    <property type="entry name" value="Integrase_catalytic"/>
</dbReference>
<dbReference type="Gene3D" id="1.10.150.130">
    <property type="match status" value="1"/>
</dbReference>
<protein>
    <submittedName>
        <fullName evidence="8">Integrase family protein</fullName>
    </submittedName>
</protein>
<dbReference type="PANTHER" id="PTHR30349:SF64">
    <property type="entry name" value="PROPHAGE INTEGRASE INTD-RELATED"/>
    <property type="match status" value="1"/>
</dbReference>
<reference evidence="8 9" key="2">
    <citation type="journal article" date="2012" name="Stand. Genomic Sci.">
        <title>Complete genome sequence of the aquatic bacterium Runella slithyformis type strain (LSU 4(T)).</title>
        <authorList>
            <person name="Copeland A."/>
            <person name="Zhang X."/>
            <person name="Misra M."/>
            <person name="Lapidus A."/>
            <person name="Nolan M."/>
            <person name="Lucas S."/>
            <person name="Deshpande S."/>
            <person name="Cheng J.F."/>
            <person name="Tapia R."/>
            <person name="Goodwin L.A."/>
            <person name="Pitluck S."/>
            <person name="Liolios K."/>
            <person name="Pagani I."/>
            <person name="Ivanova N."/>
            <person name="Mikhailova N."/>
            <person name="Pati A."/>
            <person name="Chen A."/>
            <person name="Palaniappan K."/>
            <person name="Land M."/>
            <person name="Hauser L."/>
            <person name="Pan C."/>
            <person name="Jeffries C.D."/>
            <person name="Detter J.C."/>
            <person name="Brambilla E.M."/>
            <person name="Rohde M."/>
            <person name="Djao O.D."/>
            <person name="Goker M."/>
            <person name="Sikorski J."/>
            <person name="Tindall B.J."/>
            <person name="Woyke T."/>
            <person name="Bristow J."/>
            <person name="Eisen J.A."/>
            <person name="Markowitz V."/>
            <person name="Hugenholtz P."/>
            <person name="Kyrpides N.C."/>
            <person name="Klenk H.P."/>
            <person name="Mavromatis K."/>
        </authorList>
    </citation>
    <scope>NUCLEOTIDE SEQUENCE [LARGE SCALE GENOMIC DNA]</scope>
    <source>
        <strain evidence="9">ATCC 29530 / DSM 19594 / LMG 11500 / NCIMB 11436 / LSU 4</strain>
    </source>
</reference>
<keyword evidence="3 5" id="KW-0238">DNA-binding</keyword>
<dbReference type="Pfam" id="PF17293">
    <property type="entry name" value="Arm-DNA-bind_5"/>
    <property type="match status" value="1"/>
</dbReference>
<dbReference type="PANTHER" id="PTHR30349">
    <property type="entry name" value="PHAGE INTEGRASE-RELATED"/>
    <property type="match status" value="1"/>
</dbReference>
<feature type="domain" description="Core-binding (CB)" evidence="7">
    <location>
        <begin position="101"/>
        <end position="181"/>
    </location>
</feature>
<evidence type="ECO:0000259" key="6">
    <source>
        <dbReference type="PROSITE" id="PS51898"/>
    </source>
</evidence>
<evidence type="ECO:0000256" key="2">
    <source>
        <dbReference type="ARBA" id="ARBA00022908"/>
    </source>
</evidence>
<evidence type="ECO:0000313" key="8">
    <source>
        <dbReference type="EMBL" id="AEI46812.1"/>
    </source>
</evidence>
<evidence type="ECO:0000256" key="3">
    <source>
        <dbReference type="ARBA" id="ARBA00023125"/>
    </source>
</evidence>
<organism evidence="8 9">
    <name type="scientific">Runella slithyformis (strain ATCC 29530 / DSM 19594 / LMG 11500 / NCIMB 11436 / LSU 4)</name>
    <dbReference type="NCBI Taxonomy" id="761193"/>
    <lineage>
        <taxon>Bacteria</taxon>
        <taxon>Pseudomonadati</taxon>
        <taxon>Bacteroidota</taxon>
        <taxon>Cytophagia</taxon>
        <taxon>Cytophagales</taxon>
        <taxon>Spirosomataceae</taxon>
        <taxon>Runella</taxon>
    </lineage>
</organism>
<feature type="domain" description="Tyr recombinase" evidence="6">
    <location>
        <begin position="203"/>
        <end position="396"/>
    </location>
</feature>
<proteinExistence type="inferred from homology"/>
<comment type="similarity">
    <text evidence="1">Belongs to the 'phage' integrase family.</text>
</comment>
<evidence type="ECO:0000256" key="4">
    <source>
        <dbReference type="ARBA" id="ARBA00023172"/>
    </source>
</evidence>
<dbReference type="InterPro" id="IPR044068">
    <property type="entry name" value="CB"/>
</dbReference>
<name>A0A7U3ZGJ7_RUNSL</name>
<dbReference type="PROSITE" id="PS51900">
    <property type="entry name" value="CB"/>
    <property type="match status" value="1"/>
</dbReference>
<evidence type="ECO:0000313" key="9">
    <source>
        <dbReference type="Proteomes" id="UP000000493"/>
    </source>
</evidence>
<evidence type="ECO:0000256" key="5">
    <source>
        <dbReference type="PROSITE-ProRule" id="PRU01248"/>
    </source>
</evidence>
<gene>
    <name evidence="8" type="ordered locus">Runsl_0360</name>
</gene>
<keyword evidence="4" id="KW-0233">DNA recombination</keyword>
<accession>A0A7U3ZGJ7</accession>
<dbReference type="RefSeq" id="WP_013926137.1">
    <property type="nucleotide sequence ID" value="NC_015703.1"/>
</dbReference>
<dbReference type="InterPro" id="IPR025269">
    <property type="entry name" value="SAM-like_dom"/>
</dbReference>
<dbReference type="AlphaFoldDB" id="A0A7U3ZGJ7"/>